<evidence type="ECO:0000256" key="4">
    <source>
        <dbReference type="ARBA" id="ARBA00023157"/>
    </source>
</evidence>
<keyword evidence="4" id="KW-1015">Disulfide bond</keyword>
<dbReference type="Pfam" id="PF00314">
    <property type="entry name" value="Thaumatin"/>
    <property type="match status" value="2"/>
</dbReference>
<dbReference type="OrthoDB" id="430315at2759"/>
<feature type="signal peptide" evidence="5">
    <location>
        <begin position="1"/>
        <end position="20"/>
    </location>
</feature>
<keyword evidence="5" id="KW-0732">Signal</keyword>
<organism evidence="6 7">
    <name type="scientific">Jatropha curcas</name>
    <name type="common">Barbados nut</name>
    <dbReference type="NCBI Taxonomy" id="180498"/>
    <lineage>
        <taxon>Eukaryota</taxon>
        <taxon>Viridiplantae</taxon>
        <taxon>Streptophyta</taxon>
        <taxon>Embryophyta</taxon>
        <taxon>Tracheophyta</taxon>
        <taxon>Spermatophyta</taxon>
        <taxon>Magnoliopsida</taxon>
        <taxon>eudicotyledons</taxon>
        <taxon>Gunneridae</taxon>
        <taxon>Pentapetalae</taxon>
        <taxon>rosids</taxon>
        <taxon>fabids</taxon>
        <taxon>Malpighiales</taxon>
        <taxon>Euphorbiaceae</taxon>
        <taxon>Crotonoideae</taxon>
        <taxon>Jatropheae</taxon>
        <taxon>Jatropha</taxon>
    </lineage>
</organism>
<evidence type="ECO:0008006" key="8">
    <source>
        <dbReference type="Google" id="ProtNLM"/>
    </source>
</evidence>
<proteinExistence type="inferred from homology"/>
<keyword evidence="3" id="KW-0964">Secreted</keyword>
<evidence type="ECO:0000313" key="7">
    <source>
        <dbReference type="Proteomes" id="UP000027138"/>
    </source>
</evidence>
<name>A0A067KWH8_JATCU</name>
<dbReference type="Gene3D" id="2.60.110.10">
    <property type="entry name" value="Thaumatin"/>
    <property type="match status" value="2"/>
</dbReference>
<evidence type="ECO:0000256" key="1">
    <source>
        <dbReference type="ARBA" id="ARBA00004613"/>
    </source>
</evidence>
<dbReference type="Proteomes" id="UP000027138">
    <property type="component" value="Unassembled WGS sequence"/>
</dbReference>
<dbReference type="EMBL" id="KK914426">
    <property type="protein sequence ID" value="KDP36620.1"/>
    <property type="molecule type" value="Genomic_DNA"/>
</dbReference>
<keyword evidence="7" id="KW-1185">Reference proteome</keyword>
<dbReference type="CDD" id="cd09218">
    <property type="entry name" value="TLP-PA"/>
    <property type="match status" value="2"/>
</dbReference>
<dbReference type="PROSITE" id="PS51367">
    <property type="entry name" value="THAUMATIN_2"/>
    <property type="match status" value="2"/>
</dbReference>
<reference evidence="6 7" key="1">
    <citation type="journal article" date="2014" name="PLoS ONE">
        <title>Global Analysis of Gene Expression Profiles in Physic Nut (Jatropha curcas L.) Seedlings Exposed to Salt Stress.</title>
        <authorList>
            <person name="Zhang L."/>
            <person name="Zhang C."/>
            <person name="Wu P."/>
            <person name="Chen Y."/>
            <person name="Li M."/>
            <person name="Jiang H."/>
            <person name="Wu G."/>
        </authorList>
    </citation>
    <scope>NUCLEOTIDE SEQUENCE [LARGE SCALE GENOMIC DNA]</scope>
    <source>
        <strain evidence="7">cv. GZQX0401</strain>
        <tissue evidence="6">Young leaves</tissue>
    </source>
</reference>
<dbReference type="PANTHER" id="PTHR31048">
    <property type="entry name" value="OS03G0233200 PROTEIN"/>
    <property type="match status" value="1"/>
</dbReference>
<evidence type="ECO:0000256" key="3">
    <source>
        <dbReference type="ARBA" id="ARBA00022525"/>
    </source>
</evidence>
<dbReference type="InterPro" id="IPR001938">
    <property type="entry name" value="Thaumatin"/>
</dbReference>
<gene>
    <name evidence="6" type="ORF">JCGZ_08436</name>
</gene>
<comment type="subcellular location">
    <subcellularLocation>
        <location evidence="1">Secreted</location>
    </subcellularLocation>
</comment>
<dbReference type="PRINTS" id="PR00347">
    <property type="entry name" value="THAUMATIN"/>
</dbReference>
<protein>
    <recommendedName>
        <fullName evidence="8">Thaumatin-like protein</fullName>
    </recommendedName>
</protein>
<dbReference type="SMART" id="SM00205">
    <property type="entry name" value="THN"/>
    <property type="match status" value="2"/>
</dbReference>
<evidence type="ECO:0000256" key="2">
    <source>
        <dbReference type="ARBA" id="ARBA00010607"/>
    </source>
</evidence>
<evidence type="ECO:0000256" key="5">
    <source>
        <dbReference type="SAM" id="SignalP"/>
    </source>
</evidence>
<dbReference type="InterPro" id="IPR037176">
    <property type="entry name" value="Osmotin/thaumatin-like_sf"/>
</dbReference>
<dbReference type="AlphaFoldDB" id="A0A067KWH8"/>
<dbReference type="FunFam" id="2.60.110.10:FF:000002">
    <property type="entry name" value="Thaumatin-like protein 1a"/>
    <property type="match status" value="2"/>
</dbReference>
<dbReference type="GO" id="GO:0005576">
    <property type="term" value="C:extracellular region"/>
    <property type="evidence" value="ECO:0007669"/>
    <property type="project" value="UniProtKB-SubCell"/>
</dbReference>
<sequence length="504" mass="54332">MKTLALLSLTFTFLFYGVHPATLTFTNNCPYTVWPATVIRDGGRQLSTTGFELPTKATQPLYDPAPFNGRFWGRTECSTDSTGTFTCATGECGSGEISCNGAEGNPPVSLIELNLGKYYGQDFYDISLVDGFNVPVSISPRGGFGNACIPASCARNVNSNCPNELAVKGQDGNSVIGCKSACVAFNRPEYCCTDTCKPTNYSKFFKNQCPQAYSYALDDSTSTFSCTSGANYDITFCPDGRIYNRSWGNCPSGVHPATLTFTNNCPYTVWPATVIRDGGRQLSTTGFELPTKATQPLYDPAPFNGRFWGRTECSTDSTGTDKCATGECGSGEISCNGAEGNPPVSLIELNLGKYYGQDFYDISLVDGFNVPVSISPRGGFGNACIPASCARNVNSNCPNELAVKGQDGNSVIGCKSACVAFNRPEYCCTDTCKPTNYSKFFKNQCPQAYSYALDDSTSTFSCTSGANYDITFCPDGRIYNRSWGNCPSGFLNFSVYNNNLSFPH</sequence>
<accession>A0A067KWH8</accession>
<feature type="chain" id="PRO_5001639921" description="Thaumatin-like protein" evidence="5">
    <location>
        <begin position="21"/>
        <end position="504"/>
    </location>
</feature>
<comment type="similarity">
    <text evidence="2">Belongs to the thaumatin family.</text>
</comment>
<evidence type="ECO:0000313" key="6">
    <source>
        <dbReference type="EMBL" id="KDP36620.1"/>
    </source>
</evidence>
<dbReference type="SUPFAM" id="SSF49870">
    <property type="entry name" value="Osmotin, thaumatin-like protein"/>
    <property type="match status" value="2"/>
</dbReference>